<evidence type="ECO:0000259" key="17">
    <source>
        <dbReference type="SMART" id="SM00965"/>
    </source>
</evidence>
<dbReference type="GO" id="GO:0038023">
    <property type="term" value="F:signaling receptor activity"/>
    <property type="evidence" value="ECO:0007669"/>
    <property type="project" value="InterPro"/>
</dbReference>
<dbReference type="InterPro" id="IPR010105">
    <property type="entry name" value="TonB_sidphr_rcpt"/>
</dbReference>
<evidence type="ECO:0000256" key="16">
    <source>
        <dbReference type="SAM" id="SignalP"/>
    </source>
</evidence>
<accession>A0A177MDC3</accession>
<evidence type="ECO:0000256" key="2">
    <source>
        <dbReference type="ARBA" id="ARBA00009810"/>
    </source>
</evidence>
<dbReference type="PROSITE" id="PS52016">
    <property type="entry name" value="TONB_DEPENDENT_REC_3"/>
    <property type="match status" value="1"/>
</dbReference>
<keyword evidence="5" id="KW-0410">Iron transport</keyword>
<dbReference type="EMBL" id="LUUG01000082">
    <property type="protein sequence ID" value="OAI02809.1"/>
    <property type="molecule type" value="Genomic_DNA"/>
</dbReference>
<evidence type="ECO:0000256" key="7">
    <source>
        <dbReference type="ARBA" id="ARBA00022729"/>
    </source>
</evidence>
<dbReference type="RefSeq" id="WP_064009206.1">
    <property type="nucleotide sequence ID" value="NZ_LUUG01000082.1"/>
</dbReference>
<name>A0A177MDC3_METMH</name>
<evidence type="ECO:0000313" key="19">
    <source>
        <dbReference type="Proteomes" id="UP000078090"/>
    </source>
</evidence>
<keyword evidence="13 14" id="KW-0998">Cell outer membrane</keyword>
<feature type="chain" id="PRO_5008067915" evidence="16">
    <location>
        <begin position="22"/>
        <end position="789"/>
    </location>
</feature>
<dbReference type="InterPro" id="IPR036942">
    <property type="entry name" value="Beta-barrel_TonB_sf"/>
</dbReference>
<dbReference type="OrthoDB" id="127311at2"/>
<dbReference type="Pfam" id="PF07660">
    <property type="entry name" value="STN"/>
    <property type="match status" value="1"/>
</dbReference>
<dbReference type="PANTHER" id="PTHR32552">
    <property type="entry name" value="FERRICHROME IRON RECEPTOR-RELATED"/>
    <property type="match status" value="1"/>
</dbReference>
<comment type="caution">
    <text evidence="18">The sequence shown here is derived from an EMBL/GenBank/DDBJ whole genome shotgun (WGS) entry which is preliminary data.</text>
</comment>
<evidence type="ECO:0000256" key="1">
    <source>
        <dbReference type="ARBA" id="ARBA00004571"/>
    </source>
</evidence>
<comment type="subcellular location">
    <subcellularLocation>
        <location evidence="1 14">Cell outer membrane</location>
        <topology evidence="1 14">Multi-pass membrane protein</topology>
    </subcellularLocation>
</comment>
<dbReference type="AlphaFoldDB" id="A0A177MDC3"/>
<evidence type="ECO:0000313" key="18">
    <source>
        <dbReference type="EMBL" id="OAI02809.1"/>
    </source>
</evidence>
<gene>
    <name evidence="18" type="ORF">A1332_02630</name>
</gene>
<evidence type="ECO:0000256" key="3">
    <source>
        <dbReference type="ARBA" id="ARBA00022448"/>
    </source>
</evidence>
<dbReference type="GO" id="GO:0009279">
    <property type="term" value="C:cell outer membrane"/>
    <property type="evidence" value="ECO:0007669"/>
    <property type="project" value="UniProtKB-SubCell"/>
</dbReference>
<evidence type="ECO:0000256" key="9">
    <source>
        <dbReference type="ARBA" id="ARBA00023065"/>
    </source>
</evidence>
<evidence type="ECO:0000256" key="5">
    <source>
        <dbReference type="ARBA" id="ARBA00022496"/>
    </source>
</evidence>
<evidence type="ECO:0000256" key="12">
    <source>
        <dbReference type="ARBA" id="ARBA00023170"/>
    </source>
</evidence>
<dbReference type="NCBIfam" id="TIGR01783">
    <property type="entry name" value="TonB-siderophor"/>
    <property type="match status" value="1"/>
</dbReference>
<dbReference type="SUPFAM" id="SSF56935">
    <property type="entry name" value="Porins"/>
    <property type="match status" value="1"/>
</dbReference>
<dbReference type="InterPro" id="IPR000531">
    <property type="entry name" value="Beta-barrel_TonB"/>
</dbReference>
<dbReference type="InterPro" id="IPR039426">
    <property type="entry name" value="TonB-dep_rcpt-like"/>
</dbReference>
<proteinExistence type="inferred from homology"/>
<dbReference type="SMART" id="SM00965">
    <property type="entry name" value="STN"/>
    <property type="match status" value="1"/>
</dbReference>
<dbReference type="PANTHER" id="PTHR32552:SF68">
    <property type="entry name" value="FERRICHROME OUTER MEMBRANE TRANSPORTER_PHAGE RECEPTOR"/>
    <property type="match status" value="1"/>
</dbReference>
<dbReference type="InterPro" id="IPR037066">
    <property type="entry name" value="Plug_dom_sf"/>
</dbReference>
<reference evidence="18 19" key="1">
    <citation type="submission" date="2016-03" db="EMBL/GenBank/DDBJ databases">
        <authorList>
            <person name="Ploux O."/>
        </authorList>
    </citation>
    <scope>NUCLEOTIDE SEQUENCE [LARGE SCALE GENOMIC DNA]</scope>
    <source>
        <strain evidence="18 19">R-45363</strain>
    </source>
</reference>
<keyword evidence="3 14" id="KW-0813">Transport</keyword>
<feature type="signal peptide" evidence="16">
    <location>
        <begin position="1"/>
        <end position="21"/>
    </location>
</feature>
<keyword evidence="8" id="KW-0408">Iron</keyword>
<dbReference type="InterPro" id="IPR012910">
    <property type="entry name" value="Plug_dom"/>
</dbReference>
<feature type="domain" description="Secretin/TonB short N-terminal" evidence="17">
    <location>
        <begin position="48"/>
        <end position="99"/>
    </location>
</feature>
<sequence length="789" mass="87188">MTLTIKPLAVAIALISAPAYAEDGKRHFDIPAQSLATALQQLSAQSGTAMLYAEQSAAGKTSPALQGEYTLEDAIRRLLIGSGLIHSINADGTVTLKPGDGSSATTLGAVTVVGKALYETDPYSSDYQRLSSSTATKTDTPIMQTPMSIKVVPQQVLKDQQVISIDQALRNVSGVIGGSDANREFFVRGFSTYNYYRDGFPFISNWFHTEDLANIDRVEVLKGPGSILYGRAEPGGIINFVTKQPLDTPYYSVRQQFGSYSHYRTDIDATGPLTENKDLAYRVNFAYQANDSITEFSGGERVFAAPMLRWRISDKTTSTVKLEYSDIKTNATNPLLLNPDGSQQGFTTRRQNLNDPWGYTEDEYLMFSMNTEHDFNDNWRLRHRFNASFMQETIRNITASGAVDPLTGDVGRFFFQQNADGRDYMNNFYNSLELTGKFQTGAVKHTLVIGGDYQRTDARATMGPVFGLGGSNIYNPAHLAEIPAIPSYNTFRYEQPWFGVYAQDQAELPYHIHILGGLRYDYAETSGDTHYAVFGGSKSKDLLVNEDKVSPRAGVLWHPLRELSLYGSYTENFGAANSYKDNGIALPPQTADQWETGIKTELFDGHFTGSLTYYDLKKQNLPMQPCQGCPSQAIGEAETRGLELDISGEVWPGLKLIGAYSYMPFAQTIKDSVGSDKIGKRLHNVPENSGNLWLTYDFQQSELQGLKVGAGIQAVGRRYIGYSEAIKTPGYATLNLMVSQMWKVGQTHVTAQLNADNLLDKTYLGGVYAYGMGLYGMPRTFVGSIKVEF</sequence>
<keyword evidence="10 15" id="KW-0798">TonB box</keyword>
<evidence type="ECO:0000256" key="8">
    <source>
        <dbReference type="ARBA" id="ARBA00023004"/>
    </source>
</evidence>
<keyword evidence="7 16" id="KW-0732">Signal</keyword>
<dbReference type="Gene3D" id="2.170.130.10">
    <property type="entry name" value="TonB-dependent receptor, plug domain"/>
    <property type="match status" value="1"/>
</dbReference>
<dbReference type="Gene3D" id="3.55.50.30">
    <property type="match status" value="1"/>
</dbReference>
<keyword evidence="9" id="KW-0406">Ion transport</keyword>
<evidence type="ECO:0000256" key="13">
    <source>
        <dbReference type="ARBA" id="ARBA00023237"/>
    </source>
</evidence>
<comment type="similarity">
    <text evidence="2 14 15">Belongs to the TonB-dependent receptor family.</text>
</comment>
<dbReference type="Pfam" id="PF07715">
    <property type="entry name" value="Plug"/>
    <property type="match status" value="1"/>
</dbReference>
<dbReference type="GO" id="GO:0015344">
    <property type="term" value="F:siderophore uptake transmembrane transporter activity"/>
    <property type="evidence" value="ECO:0007669"/>
    <property type="project" value="TreeGrafter"/>
</dbReference>
<keyword evidence="6 14" id="KW-0812">Transmembrane</keyword>
<dbReference type="FunFam" id="2.170.130.10:FF:000001">
    <property type="entry name" value="Catecholate siderophore TonB-dependent receptor"/>
    <property type="match status" value="1"/>
</dbReference>
<dbReference type="Pfam" id="PF00593">
    <property type="entry name" value="TonB_dep_Rec_b-barrel"/>
    <property type="match status" value="1"/>
</dbReference>
<evidence type="ECO:0000256" key="6">
    <source>
        <dbReference type="ARBA" id="ARBA00022692"/>
    </source>
</evidence>
<organism evidence="18 19">
    <name type="scientific">Methylomonas methanica</name>
    <dbReference type="NCBI Taxonomy" id="421"/>
    <lineage>
        <taxon>Bacteria</taxon>
        <taxon>Pseudomonadati</taxon>
        <taxon>Pseudomonadota</taxon>
        <taxon>Gammaproteobacteria</taxon>
        <taxon>Methylococcales</taxon>
        <taxon>Methylococcaceae</taxon>
        <taxon>Methylomonas</taxon>
    </lineage>
</organism>
<evidence type="ECO:0000256" key="14">
    <source>
        <dbReference type="PROSITE-ProRule" id="PRU01360"/>
    </source>
</evidence>
<keyword evidence="12 18" id="KW-0675">Receptor</keyword>
<dbReference type="GO" id="GO:0015891">
    <property type="term" value="P:siderophore transport"/>
    <property type="evidence" value="ECO:0007669"/>
    <property type="project" value="InterPro"/>
</dbReference>
<evidence type="ECO:0000256" key="10">
    <source>
        <dbReference type="ARBA" id="ARBA00023077"/>
    </source>
</evidence>
<dbReference type="InterPro" id="IPR011662">
    <property type="entry name" value="Secretin/TonB_short_N"/>
</dbReference>
<evidence type="ECO:0000256" key="11">
    <source>
        <dbReference type="ARBA" id="ARBA00023136"/>
    </source>
</evidence>
<keyword evidence="4 14" id="KW-1134">Transmembrane beta strand</keyword>
<keyword evidence="11 14" id="KW-0472">Membrane</keyword>
<protein>
    <submittedName>
        <fullName evidence="18">TonB-dependent receptor</fullName>
    </submittedName>
</protein>
<dbReference type="Gene3D" id="2.40.170.20">
    <property type="entry name" value="TonB-dependent receptor, beta-barrel domain"/>
    <property type="match status" value="1"/>
</dbReference>
<evidence type="ECO:0000256" key="15">
    <source>
        <dbReference type="RuleBase" id="RU003357"/>
    </source>
</evidence>
<dbReference type="CDD" id="cd01347">
    <property type="entry name" value="ligand_gated_channel"/>
    <property type="match status" value="1"/>
</dbReference>
<dbReference type="Proteomes" id="UP000078090">
    <property type="component" value="Unassembled WGS sequence"/>
</dbReference>
<evidence type="ECO:0000256" key="4">
    <source>
        <dbReference type="ARBA" id="ARBA00022452"/>
    </source>
</evidence>